<reference evidence="1" key="1">
    <citation type="journal article" date="2020" name="mSystems">
        <title>Genome- and Community-Level Interaction Insights into Carbon Utilization and Element Cycling Functions of Hydrothermarchaeota in Hydrothermal Sediment.</title>
        <authorList>
            <person name="Zhou Z."/>
            <person name="Liu Y."/>
            <person name="Xu W."/>
            <person name="Pan J."/>
            <person name="Luo Z.H."/>
            <person name="Li M."/>
        </authorList>
    </citation>
    <scope>NUCLEOTIDE SEQUENCE [LARGE SCALE GENOMIC DNA]</scope>
    <source>
        <strain evidence="1">SpSt-587</strain>
    </source>
</reference>
<dbReference type="AlphaFoldDB" id="A0A7J3M110"/>
<dbReference type="Pfam" id="PF19620">
    <property type="entry name" value="DUF6125"/>
    <property type="match status" value="1"/>
</dbReference>
<evidence type="ECO:0008006" key="2">
    <source>
        <dbReference type="Google" id="ProtNLM"/>
    </source>
</evidence>
<evidence type="ECO:0000313" key="1">
    <source>
        <dbReference type="EMBL" id="HGT82732.1"/>
    </source>
</evidence>
<organism evidence="1">
    <name type="scientific">Archaeoglobus fulgidus</name>
    <dbReference type="NCBI Taxonomy" id="2234"/>
    <lineage>
        <taxon>Archaea</taxon>
        <taxon>Methanobacteriati</taxon>
        <taxon>Methanobacteriota</taxon>
        <taxon>Archaeoglobi</taxon>
        <taxon>Archaeoglobales</taxon>
        <taxon>Archaeoglobaceae</taxon>
        <taxon>Archaeoglobus</taxon>
    </lineage>
</organism>
<gene>
    <name evidence="1" type="ORF">ENT52_03300</name>
</gene>
<proteinExistence type="predicted"/>
<sequence>MEYVEFLLKQYRLVDALWFLAVEDEFGLEHAVRLNEKVWEEMGKRSAREIKRRFKIDEKGLEGFEMAMKLFPWCRILNYEFERAEDRLIIRVKDCLPQIARIKTGRGIFPCREMHLREFKAFAKEIDDRIEVKCIYAPPEMRDYFCEWEFKLR</sequence>
<name>A0A7J3M110_ARCFL</name>
<comment type="caution">
    <text evidence="1">The sequence shown here is derived from an EMBL/GenBank/DDBJ whole genome shotgun (WGS) entry which is preliminary data.</text>
</comment>
<accession>A0A7J3M110</accession>
<protein>
    <recommendedName>
        <fullName evidence="2">L-2-amino-thiazoline-4-carboxylic acid hydrolase</fullName>
    </recommendedName>
</protein>
<dbReference type="EMBL" id="DSYZ01000073">
    <property type="protein sequence ID" value="HGT82732.1"/>
    <property type="molecule type" value="Genomic_DNA"/>
</dbReference>